<gene>
    <name evidence="1" type="primary">Necator_chrIV.g16724</name>
    <name evidence="1" type="ORF">RB195_003427</name>
</gene>
<proteinExistence type="predicted"/>
<dbReference type="Proteomes" id="UP001303046">
    <property type="component" value="Unassembled WGS sequence"/>
</dbReference>
<reference evidence="1 2" key="1">
    <citation type="submission" date="2023-08" db="EMBL/GenBank/DDBJ databases">
        <title>A Necator americanus chromosomal reference genome.</title>
        <authorList>
            <person name="Ilik V."/>
            <person name="Petrzelkova K.J."/>
            <person name="Pardy F."/>
            <person name="Fuh T."/>
            <person name="Niatou-Singa F.S."/>
            <person name="Gouil Q."/>
            <person name="Baker L."/>
            <person name="Ritchie M.E."/>
            <person name="Jex A.R."/>
            <person name="Gazzola D."/>
            <person name="Li H."/>
            <person name="Toshio Fujiwara R."/>
            <person name="Zhan B."/>
            <person name="Aroian R.V."/>
            <person name="Pafco B."/>
            <person name="Schwarz E.M."/>
        </authorList>
    </citation>
    <scope>NUCLEOTIDE SEQUENCE [LARGE SCALE GENOMIC DNA]</scope>
    <source>
        <strain evidence="1 2">Aroian</strain>
        <tissue evidence="1">Whole animal</tissue>
    </source>
</reference>
<evidence type="ECO:0008006" key="3">
    <source>
        <dbReference type="Google" id="ProtNLM"/>
    </source>
</evidence>
<evidence type="ECO:0000313" key="2">
    <source>
        <dbReference type="Proteomes" id="UP001303046"/>
    </source>
</evidence>
<keyword evidence="2" id="KW-1185">Reference proteome</keyword>
<evidence type="ECO:0000313" key="1">
    <source>
        <dbReference type="EMBL" id="KAK6751998.1"/>
    </source>
</evidence>
<accession>A0ABR1DP37</accession>
<protein>
    <recommendedName>
        <fullName evidence="3">Reverse transcriptase domain-containing protein</fullName>
    </recommendedName>
</protein>
<sequence>MDKSFQRFSRPKYDMLSCRVEKVLDEGQPCEQAGFRKGFSTIDHVHTVSKLIKVSREYKMPSCLTFIDLKKPSTQLRRKQNTMQKLEWDYMGVKVDGRQLHYLHFADDIVLITPSISQAERILTEFDEICGCIM</sequence>
<dbReference type="EMBL" id="JAVFWL010000004">
    <property type="protein sequence ID" value="KAK6751998.1"/>
    <property type="molecule type" value="Genomic_DNA"/>
</dbReference>
<organism evidence="1 2">
    <name type="scientific">Necator americanus</name>
    <name type="common">Human hookworm</name>
    <dbReference type="NCBI Taxonomy" id="51031"/>
    <lineage>
        <taxon>Eukaryota</taxon>
        <taxon>Metazoa</taxon>
        <taxon>Ecdysozoa</taxon>
        <taxon>Nematoda</taxon>
        <taxon>Chromadorea</taxon>
        <taxon>Rhabditida</taxon>
        <taxon>Rhabditina</taxon>
        <taxon>Rhabditomorpha</taxon>
        <taxon>Strongyloidea</taxon>
        <taxon>Ancylostomatidae</taxon>
        <taxon>Bunostominae</taxon>
        <taxon>Necator</taxon>
    </lineage>
</organism>
<name>A0ABR1DP37_NECAM</name>
<comment type="caution">
    <text evidence="1">The sequence shown here is derived from an EMBL/GenBank/DDBJ whole genome shotgun (WGS) entry which is preliminary data.</text>
</comment>